<gene>
    <name evidence="1" type="ordered locus">VIT_16s0039g00270</name>
</gene>
<evidence type="ECO:0000313" key="2">
    <source>
        <dbReference type="Proteomes" id="UP000009183"/>
    </source>
</evidence>
<dbReference type="EMBL" id="FN594986">
    <property type="protein sequence ID" value="CCB45229.1"/>
    <property type="molecule type" value="Genomic_DNA"/>
</dbReference>
<sequence length="60" mass="7175">MSALFYTFYRRKSGISRFIGDKRRLIGNRSWVSRGQEKIRRRYLCSVRVEFQGLSGTREV</sequence>
<dbReference type="AlphaFoldDB" id="F6GZ43"/>
<keyword evidence="2" id="KW-1185">Reference proteome</keyword>
<dbReference type="InParanoid" id="F6GZ43"/>
<proteinExistence type="predicted"/>
<accession>F6GZ43</accession>
<dbReference type="HOGENOM" id="CLU_2946349_0_0_1"/>
<reference evidence="2" key="1">
    <citation type="journal article" date="2007" name="Nature">
        <title>The grapevine genome sequence suggests ancestral hexaploidization in major angiosperm phyla.</title>
        <authorList>
            <consortium name="The French-Italian Public Consortium for Grapevine Genome Characterization."/>
            <person name="Jaillon O."/>
            <person name="Aury J.-M."/>
            <person name="Noel B."/>
            <person name="Policriti A."/>
            <person name="Clepet C."/>
            <person name="Casagrande A."/>
            <person name="Choisne N."/>
            <person name="Aubourg S."/>
            <person name="Vitulo N."/>
            <person name="Jubin C."/>
            <person name="Vezzi A."/>
            <person name="Legeai F."/>
            <person name="Hugueney P."/>
            <person name="Dasilva C."/>
            <person name="Horner D."/>
            <person name="Mica E."/>
            <person name="Jublot D."/>
            <person name="Poulain J."/>
            <person name="Bruyere C."/>
            <person name="Billault A."/>
            <person name="Segurens B."/>
            <person name="Gouyvenoux M."/>
            <person name="Ugarte E."/>
            <person name="Cattonaro F."/>
            <person name="Anthouard V."/>
            <person name="Vico V."/>
            <person name="Del Fabbro C."/>
            <person name="Alaux M."/>
            <person name="Di Gaspero G."/>
            <person name="Dumas V."/>
            <person name="Felice N."/>
            <person name="Paillard S."/>
            <person name="Juman I."/>
            <person name="Moroldo M."/>
            <person name="Scalabrin S."/>
            <person name="Canaguier A."/>
            <person name="Le Clainche I."/>
            <person name="Malacrida G."/>
            <person name="Durand E."/>
            <person name="Pesole G."/>
            <person name="Laucou V."/>
            <person name="Chatelet P."/>
            <person name="Merdinoglu D."/>
            <person name="Delledonne M."/>
            <person name="Pezzotti M."/>
            <person name="Lecharny A."/>
            <person name="Scarpelli C."/>
            <person name="Artiguenave F."/>
            <person name="Pe M.E."/>
            <person name="Valle G."/>
            <person name="Morgante M."/>
            <person name="Caboche M."/>
            <person name="Adam-Blondon A.-F."/>
            <person name="Weissenbach J."/>
            <person name="Quetier F."/>
            <person name="Wincker P."/>
        </authorList>
    </citation>
    <scope>NUCLEOTIDE SEQUENCE [LARGE SCALE GENOMIC DNA]</scope>
    <source>
        <strain evidence="2">cv. Pinot noir / PN40024</strain>
    </source>
</reference>
<protein>
    <submittedName>
        <fullName evidence="1">Uncharacterized protein</fullName>
    </submittedName>
</protein>
<evidence type="ECO:0000313" key="1">
    <source>
        <dbReference type="EMBL" id="CCB45229.1"/>
    </source>
</evidence>
<name>F6GZ43_VITVI</name>
<organism evidence="1 2">
    <name type="scientific">Vitis vinifera</name>
    <name type="common">Grape</name>
    <dbReference type="NCBI Taxonomy" id="29760"/>
    <lineage>
        <taxon>Eukaryota</taxon>
        <taxon>Viridiplantae</taxon>
        <taxon>Streptophyta</taxon>
        <taxon>Embryophyta</taxon>
        <taxon>Tracheophyta</taxon>
        <taxon>Spermatophyta</taxon>
        <taxon>Magnoliopsida</taxon>
        <taxon>eudicotyledons</taxon>
        <taxon>Gunneridae</taxon>
        <taxon>Pentapetalae</taxon>
        <taxon>rosids</taxon>
        <taxon>Vitales</taxon>
        <taxon>Vitaceae</taxon>
        <taxon>Viteae</taxon>
        <taxon>Vitis</taxon>
    </lineage>
</organism>
<dbReference type="Proteomes" id="UP000009183">
    <property type="component" value="Chromosome 16, unordered"/>
</dbReference>
<dbReference type="PaxDb" id="29760-VIT_16s0039g00270.t01"/>